<organism evidence="1 2">
    <name type="scientific">Cirrhinus molitorella</name>
    <name type="common">mud carp</name>
    <dbReference type="NCBI Taxonomy" id="172907"/>
    <lineage>
        <taxon>Eukaryota</taxon>
        <taxon>Metazoa</taxon>
        <taxon>Chordata</taxon>
        <taxon>Craniata</taxon>
        <taxon>Vertebrata</taxon>
        <taxon>Euteleostomi</taxon>
        <taxon>Actinopterygii</taxon>
        <taxon>Neopterygii</taxon>
        <taxon>Teleostei</taxon>
        <taxon>Ostariophysi</taxon>
        <taxon>Cypriniformes</taxon>
        <taxon>Cyprinidae</taxon>
        <taxon>Labeoninae</taxon>
        <taxon>Labeonini</taxon>
        <taxon>Cirrhinus</taxon>
    </lineage>
</organism>
<gene>
    <name evidence="1" type="ORF">QQF64_012709</name>
</gene>
<protein>
    <submittedName>
        <fullName evidence="1">Uncharacterized protein</fullName>
    </submittedName>
</protein>
<dbReference type="EMBL" id="JAYMGO010000018">
    <property type="protein sequence ID" value="KAL1257164.1"/>
    <property type="molecule type" value="Genomic_DNA"/>
</dbReference>
<comment type="caution">
    <text evidence="1">The sequence shown here is derived from an EMBL/GenBank/DDBJ whole genome shotgun (WGS) entry which is preliminary data.</text>
</comment>
<name>A0ABR3LWB2_9TELE</name>
<evidence type="ECO:0000313" key="1">
    <source>
        <dbReference type="EMBL" id="KAL1257164.1"/>
    </source>
</evidence>
<evidence type="ECO:0000313" key="2">
    <source>
        <dbReference type="Proteomes" id="UP001558613"/>
    </source>
</evidence>
<sequence>MISGSHLDHPLAKTSNIRTEFDFAVRLFVFHSCLEEIKQRALSAGEIMHRSFIRSCIKLNIICRIGHATEPLQCWRV</sequence>
<keyword evidence="2" id="KW-1185">Reference proteome</keyword>
<accession>A0ABR3LWB2</accession>
<reference evidence="1 2" key="1">
    <citation type="submission" date="2023-09" db="EMBL/GenBank/DDBJ databases">
        <authorList>
            <person name="Wang M."/>
        </authorList>
    </citation>
    <scope>NUCLEOTIDE SEQUENCE [LARGE SCALE GENOMIC DNA]</scope>
    <source>
        <strain evidence="1">GT-2023</strain>
        <tissue evidence="1">Liver</tissue>
    </source>
</reference>
<dbReference type="Proteomes" id="UP001558613">
    <property type="component" value="Unassembled WGS sequence"/>
</dbReference>
<proteinExistence type="predicted"/>